<dbReference type="Pfam" id="PF02782">
    <property type="entry name" value="FGGY_C"/>
    <property type="match status" value="1"/>
</dbReference>
<dbReference type="InterPro" id="IPR000577">
    <property type="entry name" value="Carb_kinase_FGGY"/>
</dbReference>
<keyword evidence="3" id="KW-0418">Kinase</keyword>
<dbReference type="InterPro" id="IPR018485">
    <property type="entry name" value="FGGY_C"/>
</dbReference>
<dbReference type="SUPFAM" id="SSF53067">
    <property type="entry name" value="Actin-like ATPase domain"/>
    <property type="match status" value="2"/>
</dbReference>
<dbReference type="CDD" id="cd07782">
    <property type="entry name" value="ASKHA_NBD_FGGY_D-RBK"/>
    <property type="match status" value="1"/>
</dbReference>
<dbReference type="Proteomes" id="UP000316079">
    <property type="component" value="Unassembled WGS sequence"/>
</dbReference>
<evidence type="ECO:0000256" key="1">
    <source>
        <dbReference type="ARBA" id="ARBA00009156"/>
    </source>
</evidence>
<keyword evidence="6" id="KW-1185">Reference proteome</keyword>
<evidence type="ECO:0000313" key="6">
    <source>
        <dbReference type="Proteomes" id="UP000316079"/>
    </source>
</evidence>
<organism evidence="5 6">
    <name type="scientific">Danionella cerebrum</name>
    <dbReference type="NCBI Taxonomy" id="2873325"/>
    <lineage>
        <taxon>Eukaryota</taxon>
        <taxon>Metazoa</taxon>
        <taxon>Chordata</taxon>
        <taxon>Craniata</taxon>
        <taxon>Vertebrata</taxon>
        <taxon>Euteleostomi</taxon>
        <taxon>Actinopterygii</taxon>
        <taxon>Neopterygii</taxon>
        <taxon>Teleostei</taxon>
        <taxon>Ostariophysi</taxon>
        <taxon>Cypriniformes</taxon>
        <taxon>Danionidae</taxon>
        <taxon>Danioninae</taxon>
        <taxon>Danionella</taxon>
    </lineage>
</organism>
<dbReference type="InterPro" id="IPR043129">
    <property type="entry name" value="ATPase_NBD"/>
</dbReference>
<dbReference type="GO" id="GO:0005737">
    <property type="term" value="C:cytoplasm"/>
    <property type="evidence" value="ECO:0007669"/>
    <property type="project" value="TreeGrafter"/>
</dbReference>
<sequence>MWMDHRAVDQASRITETGHSVLDSFGGIMSPEMQPPKLLWLKENLPQLCWKSATHFFDLPDFLSWKATGSLSRSLCTVVCKWTYSASSGWDDTFWTQIGLEDLKENNYSRIGQQVCVPGSPLGSGLTEEAAADLGLPQGTAVGASLIDAHAGAIGLLGADISGLHLPCEKQPISSRMALICGTSSCHMAVSQQPVSVPGVWGPYLSALLPGLWLIEGGQSATGRLLDHMVKGHAAYGQLKQEAEQSGQHVYSYLNLHLENMAAAMEETHLDQLTAHLHVWPDFHGNRSPLADPMTRGLVTGLSLSQTLDDLALLYLATQQAIALGSRHIIQAMTQAGYDITTLFLCGGLSKNTLFLQTHANATGLPVVLAAEPESVLLGAAVIGACASMDCASTEEAMRRMSRAGEVIRPNPELQSFYERKFRVFLRLYELQKECVGLMEDTSRSTRQLH</sequence>
<name>A0A553MX64_9TELE</name>
<dbReference type="NCBIfam" id="TIGR01315">
    <property type="entry name" value="5C_CHO_kinase"/>
    <property type="match status" value="1"/>
</dbReference>
<reference evidence="5 6" key="1">
    <citation type="journal article" date="2019" name="Sci. Data">
        <title>Hybrid genome assembly and annotation of Danionella translucida.</title>
        <authorList>
            <person name="Kadobianskyi M."/>
            <person name="Schulze L."/>
            <person name="Schuelke M."/>
            <person name="Judkewitz B."/>
        </authorList>
    </citation>
    <scope>NUCLEOTIDE SEQUENCE [LARGE SCALE GENOMIC DNA]</scope>
    <source>
        <strain evidence="5 6">Bolton</strain>
    </source>
</reference>
<dbReference type="PIRSF" id="PIRSF000538">
    <property type="entry name" value="GlpK"/>
    <property type="match status" value="1"/>
</dbReference>
<protein>
    <recommendedName>
        <fullName evidence="4">Carbohydrate kinase FGGY C-terminal domain-containing protein</fullName>
    </recommendedName>
</protein>
<dbReference type="EMBL" id="SRMA01027225">
    <property type="protein sequence ID" value="TRY57760.1"/>
    <property type="molecule type" value="Genomic_DNA"/>
</dbReference>
<comment type="caution">
    <text evidence="5">The sequence shown here is derived from an EMBL/GenBank/DDBJ whole genome shotgun (WGS) entry which is preliminary data.</text>
</comment>
<evidence type="ECO:0000259" key="4">
    <source>
        <dbReference type="Pfam" id="PF02782"/>
    </source>
</evidence>
<reference evidence="5" key="2">
    <citation type="submission" date="2019-04" db="EMBL/GenBank/DDBJ databases">
        <authorList>
            <person name="Kadobianskyi M."/>
            <person name="Schulze L."/>
            <person name="Schuelke M."/>
            <person name="Judkewitz B."/>
        </authorList>
    </citation>
    <scope>NUCLEOTIDE SEQUENCE</scope>
    <source>
        <strain evidence="5">Bolton</strain>
        <tissue evidence="5">Whole-body</tissue>
    </source>
</reference>
<accession>A0A553MX64</accession>
<dbReference type="AlphaFoldDB" id="A0A553MX64"/>
<dbReference type="OrthoDB" id="203824at2759"/>
<evidence type="ECO:0000313" key="5">
    <source>
        <dbReference type="EMBL" id="TRY57760.1"/>
    </source>
</evidence>
<dbReference type="GO" id="GO:0019321">
    <property type="term" value="P:pentose metabolic process"/>
    <property type="evidence" value="ECO:0007669"/>
    <property type="project" value="TreeGrafter"/>
</dbReference>
<dbReference type="PANTHER" id="PTHR43435">
    <property type="entry name" value="RIBULOKINASE"/>
    <property type="match status" value="1"/>
</dbReference>
<dbReference type="STRING" id="623744.A0A553MX64"/>
<dbReference type="PANTHER" id="PTHR43435:SF4">
    <property type="entry name" value="FGGY CARBOHYDRATE KINASE DOMAIN-CONTAINING PROTEIN"/>
    <property type="match status" value="1"/>
</dbReference>
<gene>
    <name evidence="5" type="ORF">DNTS_012031</name>
</gene>
<dbReference type="InterPro" id="IPR006003">
    <property type="entry name" value="FGGY_RbtK-like"/>
</dbReference>
<feature type="domain" description="Carbohydrate kinase FGGY C-terminal" evidence="4">
    <location>
        <begin position="177"/>
        <end position="387"/>
    </location>
</feature>
<dbReference type="EMBL" id="SRMA01027225">
    <property type="protein sequence ID" value="TRY57762.1"/>
    <property type="molecule type" value="Genomic_DNA"/>
</dbReference>
<dbReference type="GO" id="GO:0019150">
    <property type="term" value="F:D-ribulokinase activity"/>
    <property type="evidence" value="ECO:0007669"/>
    <property type="project" value="TreeGrafter"/>
</dbReference>
<dbReference type="Gene3D" id="3.30.420.40">
    <property type="match status" value="2"/>
</dbReference>
<evidence type="ECO:0000256" key="3">
    <source>
        <dbReference type="ARBA" id="ARBA00022777"/>
    </source>
</evidence>
<proteinExistence type="inferred from homology"/>
<evidence type="ECO:0000256" key="2">
    <source>
        <dbReference type="ARBA" id="ARBA00022679"/>
    </source>
</evidence>
<keyword evidence="2" id="KW-0808">Transferase</keyword>
<comment type="similarity">
    <text evidence="1">Belongs to the FGGY kinase family.</text>
</comment>